<dbReference type="Proteomes" id="UP001597068">
    <property type="component" value="Unassembled WGS sequence"/>
</dbReference>
<dbReference type="InterPro" id="IPR029058">
    <property type="entry name" value="AB_hydrolase_fold"/>
</dbReference>
<accession>A0ABW3G155</accession>
<proteinExistence type="predicted"/>
<evidence type="ECO:0000313" key="3">
    <source>
        <dbReference type="EMBL" id="MFD0924196.1"/>
    </source>
</evidence>
<dbReference type="Gene3D" id="3.40.50.1820">
    <property type="entry name" value="alpha/beta hydrolase"/>
    <property type="match status" value="1"/>
</dbReference>
<evidence type="ECO:0000313" key="4">
    <source>
        <dbReference type="Proteomes" id="UP001597068"/>
    </source>
</evidence>
<keyword evidence="4" id="KW-1185">Reference proteome</keyword>
<evidence type="ECO:0000256" key="1">
    <source>
        <dbReference type="ARBA" id="ARBA00022801"/>
    </source>
</evidence>
<dbReference type="SUPFAM" id="SSF53474">
    <property type="entry name" value="alpha/beta-Hydrolases"/>
    <property type="match status" value="1"/>
</dbReference>
<dbReference type="PROSITE" id="PS00732">
    <property type="entry name" value="RIBOSOMAL_S16"/>
    <property type="match status" value="1"/>
</dbReference>
<dbReference type="GO" id="GO:0016787">
    <property type="term" value="F:hydrolase activity"/>
    <property type="evidence" value="ECO:0007669"/>
    <property type="project" value="UniProtKB-KW"/>
</dbReference>
<dbReference type="InterPro" id="IPR013094">
    <property type="entry name" value="AB_hydrolase_3"/>
</dbReference>
<name>A0ABW3G155_9NOCA</name>
<comment type="caution">
    <text evidence="3">The sequence shown here is derived from an EMBL/GenBank/DDBJ whole genome shotgun (WGS) entry which is preliminary data.</text>
</comment>
<gene>
    <name evidence="3" type="ORF">ACFQ04_00455</name>
</gene>
<evidence type="ECO:0000259" key="2">
    <source>
        <dbReference type="Pfam" id="PF07859"/>
    </source>
</evidence>
<dbReference type="Pfam" id="PF07859">
    <property type="entry name" value="Abhydrolase_3"/>
    <property type="match status" value="1"/>
</dbReference>
<organism evidence="3 4">
    <name type="scientific">Williamsia deligens</name>
    <dbReference type="NCBI Taxonomy" id="321325"/>
    <lineage>
        <taxon>Bacteria</taxon>
        <taxon>Bacillati</taxon>
        <taxon>Actinomycetota</taxon>
        <taxon>Actinomycetes</taxon>
        <taxon>Mycobacteriales</taxon>
        <taxon>Nocardiaceae</taxon>
        <taxon>Williamsia</taxon>
    </lineage>
</organism>
<dbReference type="InterPro" id="IPR050300">
    <property type="entry name" value="GDXG_lipolytic_enzyme"/>
</dbReference>
<reference evidence="4" key="1">
    <citation type="journal article" date="2019" name="Int. J. Syst. Evol. Microbiol.">
        <title>The Global Catalogue of Microorganisms (GCM) 10K type strain sequencing project: providing services to taxonomists for standard genome sequencing and annotation.</title>
        <authorList>
            <consortium name="The Broad Institute Genomics Platform"/>
            <consortium name="The Broad Institute Genome Sequencing Center for Infectious Disease"/>
            <person name="Wu L."/>
            <person name="Ma J."/>
        </authorList>
    </citation>
    <scope>NUCLEOTIDE SEQUENCE [LARGE SCALE GENOMIC DNA]</scope>
    <source>
        <strain evidence="4">CCUG 50873</strain>
    </source>
</reference>
<dbReference type="EMBL" id="JBHTIL010000001">
    <property type="protein sequence ID" value="MFD0924196.1"/>
    <property type="molecule type" value="Genomic_DNA"/>
</dbReference>
<protein>
    <submittedName>
        <fullName evidence="3">Alpha/beta hydrolase</fullName>
    </submittedName>
</protein>
<dbReference type="PANTHER" id="PTHR48081:SF8">
    <property type="entry name" value="ALPHA_BETA HYDROLASE FOLD-3 DOMAIN-CONTAINING PROTEIN-RELATED"/>
    <property type="match status" value="1"/>
</dbReference>
<dbReference type="InterPro" id="IPR020592">
    <property type="entry name" value="Ribosomal_bS16_CS"/>
</dbReference>
<dbReference type="RefSeq" id="WP_253647741.1">
    <property type="nucleotide sequence ID" value="NZ_BAAAMO010000002.1"/>
</dbReference>
<dbReference type="PANTHER" id="PTHR48081">
    <property type="entry name" value="AB HYDROLASE SUPERFAMILY PROTEIN C4A8.06C"/>
    <property type="match status" value="1"/>
</dbReference>
<feature type="domain" description="Alpha/beta hydrolase fold-3" evidence="2">
    <location>
        <begin position="70"/>
        <end position="268"/>
    </location>
</feature>
<keyword evidence="1 3" id="KW-0378">Hydrolase</keyword>
<sequence>MTTADVHPDLRRISRLLPHSPVRASTLPLVRVGIRLARPGARGVPTLNVGDGVSVRLHTPAAPRGDGSAMLWIHGGGYVMGSPAQDDALCAAFADRVGVTVAAVSYRFAPEHPYPAALDDCHTALRWLRARPQTDPAKTVVAGASAGGGLAAALSLRIRDADEVAPALQLLTYPMLDDRTRTASSPARAHRMWGAASNAYAWNAYLGTADPADAVPARHDDLSGVAPAWIGVGSTDLFYDEDLAYAQRLRDAGVACDVEVIPGAFHGFDSVAPRTPVARAFLATRARAVERALDGR</sequence>